<reference evidence="4 5" key="1">
    <citation type="journal article" date="2012" name="Eukaryot. Cell">
        <title>Draft genome sequence of CBS 2479, the standard type strain of Trichosporon asahii.</title>
        <authorList>
            <person name="Yang R.Y."/>
            <person name="Li H.T."/>
            <person name="Zhu H."/>
            <person name="Zhou G.P."/>
            <person name="Wang M."/>
            <person name="Wang L."/>
        </authorList>
    </citation>
    <scope>NUCLEOTIDE SEQUENCE [LARGE SCALE GENOMIC DNA]</scope>
    <source>
        <strain evidence="5">ATCC 90039 / CBS 2479 / JCM 2466 / KCTC 7840 / NCYC 2677 / UAMH 7654</strain>
    </source>
</reference>
<evidence type="ECO:0000313" key="5">
    <source>
        <dbReference type="Proteomes" id="UP000002748"/>
    </source>
</evidence>
<dbReference type="InterPro" id="IPR002347">
    <property type="entry name" value="SDR_fam"/>
</dbReference>
<sequence>MTVQTDEQHTAEPALKSQHLRQAGTTSHPEFGATTTASEAAAAFADQIKGKTSRSSGLAELTSVLITGPSQGGIGYETALAIARHAPALLLLAGRDLSRLEAAAAAIRFEVPDAHLSTVELDLSSLSSVRAAAAQIKTTVDRLDVLINNAGIMMTPHQFTEDGHESQLATNHLGPWLLTNLLLPILGRVVFVSSVAHRTSPVHLDDPNFASRPYSNFLSYAQSKTACVLDAVGFNARGVQAVALHPGGIRTNLGRYLCKEDMKGMIGRFFNDDGSMREDSGWEFKTLEQGASTTIVAAFDPALRGGEYLHDCQVAPIVAAARDMAELMKGGVAEHAIDEESAERLWALTEKMVGESF</sequence>
<evidence type="ECO:0000256" key="2">
    <source>
        <dbReference type="ARBA" id="ARBA00023002"/>
    </source>
</evidence>
<name>J6F331_TRIAS</name>
<feature type="compositionally biased region" description="Basic and acidic residues" evidence="3">
    <location>
        <begin position="1"/>
        <end position="10"/>
    </location>
</feature>
<dbReference type="Gene3D" id="3.40.50.720">
    <property type="entry name" value="NAD(P)-binding Rossmann-like Domain"/>
    <property type="match status" value="1"/>
</dbReference>
<feature type="region of interest" description="Disordered" evidence="3">
    <location>
        <begin position="1"/>
        <end position="31"/>
    </location>
</feature>
<dbReference type="KEGG" id="tasa:A1Q1_07371"/>
<dbReference type="Proteomes" id="UP000002748">
    <property type="component" value="Unassembled WGS sequence"/>
</dbReference>
<organism evidence="4 5">
    <name type="scientific">Trichosporon asahii var. asahii (strain ATCC 90039 / CBS 2479 / JCM 2466 / KCTC 7840 / NBRC 103889/ NCYC 2677 / UAMH 7654)</name>
    <name type="common">Yeast</name>
    <dbReference type="NCBI Taxonomy" id="1186058"/>
    <lineage>
        <taxon>Eukaryota</taxon>
        <taxon>Fungi</taxon>
        <taxon>Dikarya</taxon>
        <taxon>Basidiomycota</taxon>
        <taxon>Agaricomycotina</taxon>
        <taxon>Tremellomycetes</taxon>
        <taxon>Trichosporonales</taxon>
        <taxon>Trichosporonaceae</taxon>
        <taxon>Trichosporon</taxon>
    </lineage>
</organism>
<dbReference type="PANTHER" id="PTHR24320:SF283">
    <property type="entry name" value="RETINOL DEHYDROGENASE 11"/>
    <property type="match status" value="1"/>
</dbReference>
<protein>
    <submittedName>
        <fullName evidence="4">Oxidoreductase, short-chain dehydrogenase/reductase family protein</fullName>
    </submittedName>
</protein>
<dbReference type="PANTHER" id="PTHR24320">
    <property type="entry name" value="RETINOL DEHYDROGENASE"/>
    <property type="match status" value="1"/>
</dbReference>
<dbReference type="HOGENOM" id="CLU_010194_44_5_1"/>
<dbReference type="RefSeq" id="XP_014183082.1">
    <property type="nucleotide sequence ID" value="XM_014327607.1"/>
</dbReference>
<accession>J6F331</accession>
<dbReference type="EMBL" id="ALBS01000057">
    <property type="protein sequence ID" value="EJT51399.1"/>
    <property type="molecule type" value="Genomic_DNA"/>
</dbReference>
<dbReference type="OrthoDB" id="191139at2759"/>
<dbReference type="VEuPathDB" id="FungiDB:A1Q1_07371"/>
<keyword evidence="2" id="KW-0560">Oxidoreductase</keyword>
<gene>
    <name evidence="4" type="ORF">A1Q1_07371</name>
</gene>
<evidence type="ECO:0000256" key="3">
    <source>
        <dbReference type="SAM" id="MobiDB-lite"/>
    </source>
</evidence>
<comment type="similarity">
    <text evidence="1">Belongs to the short-chain dehydrogenases/reductases (SDR) family.</text>
</comment>
<comment type="caution">
    <text evidence="4">The sequence shown here is derived from an EMBL/GenBank/DDBJ whole genome shotgun (WGS) entry which is preliminary data.</text>
</comment>
<evidence type="ECO:0000256" key="1">
    <source>
        <dbReference type="ARBA" id="ARBA00006484"/>
    </source>
</evidence>
<dbReference type="Pfam" id="PF00106">
    <property type="entry name" value="adh_short"/>
    <property type="match status" value="1"/>
</dbReference>
<proteinExistence type="inferred from homology"/>
<dbReference type="InterPro" id="IPR036291">
    <property type="entry name" value="NAD(P)-bd_dom_sf"/>
</dbReference>
<dbReference type="AlphaFoldDB" id="J6F331"/>
<dbReference type="GO" id="GO:0016491">
    <property type="term" value="F:oxidoreductase activity"/>
    <property type="evidence" value="ECO:0007669"/>
    <property type="project" value="UniProtKB-KW"/>
</dbReference>
<dbReference type="SUPFAM" id="SSF51735">
    <property type="entry name" value="NAD(P)-binding Rossmann-fold domains"/>
    <property type="match status" value="1"/>
</dbReference>
<evidence type="ECO:0000313" key="4">
    <source>
        <dbReference type="EMBL" id="EJT51399.1"/>
    </source>
</evidence>
<dbReference type="PRINTS" id="PR00081">
    <property type="entry name" value="GDHRDH"/>
</dbReference>
<dbReference type="GeneID" id="25990883"/>